<name>A0A645C4H9_9ZZZZ</name>
<dbReference type="EMBL" id="VSSQ01024758">
    <property type="protein sequence ID" value="MPM72455.1"/>
    <property type="molecule type" value="Genomic_DNA"/>
</dbReference>
<accession>A0A645C4H9</accession>
<reference evidence="1" key="1">
    <citation type="submission" date="2019-08" db="EMBL/GenBank/DDBJ databases">
        <authorList>
            <person name="Kucharzyk K."/>
            <person name="Murdoch R.W."/>
            <person name="Higgins S."/>
            <person name="Loffler F."/>
        </authorList>
    </citation>
    <scope>NUCLEOTIDE SEQUENCE</scope>
</reference>
<evidence type="ECO:0000313" key="1">
    <source>
        <dbReference type="EMBL" id="MPM72455.1"/>
    </source>
</evidence>
<comment type="caution">
    <text evidence="1">The sequence shown here is derived from an EMBL/GenBank/DDBJ whole genome shotgun (WGS) entry which is preliminary data.</text>
</comment>
<organism evidence="1">
    <name type="scientific">bioreactor metagenome</name>
    <dbReference type="NCBI Taxonomy" id="1076179"/>
    <lineage>
        <taxon>unclassified sequences</taxon>
        <taxon>metagenomes</taxon>
        <taxon>ecological metagenomes</taxon>
    </lineage>
</organism>
<gene>
    <name evidence="1" type="ORF">SDC9_119431</name>
</gene>
<sequence length="139" mass="15182">MAPLHSAGEGLEPDVVRAAVAAKGDELPRLVDLAPLLHGLVRRLHAGHRRARVLKRVVDKAVLPRRIGVHERGHLQAAGGGADHRVILRVQRAQHRPHRDGGAAARAHSVAAAEAVFLLQFFFQIVAHLFLPPYSRTSR</sequence>
<protein>
    <submittedName>
        <fullName evidence="1">Uncharacterized protein</fullName>
    </submittedName>
</protein>
<proteinExistence type="predicted"/>
<dbReference type="AlphaFoldDB" id="A0A645C4H9"/>